<reference evidence="1 2" key="1">
    <citation type="submission" date="2019-02" db="EMBL/GenBank/DDBJ databases">
        <title>Genome sequencing of the rare red list fungi Bondarzewia mesenterica.</title>
        <authorList>
            <person name="Buettner E."/>
            <person name="Kellner H."/>
        </authorList>
    </citation>
    <scope>NUCLEOTIDE SEQUENCE [LARGE SCALE GENOMIC DNA]</scope>
    <source>
        <strain evidence="1 2">DSM 108281</strain>
    </source>
</reference>
<protein>
    <submittedName>
        <fullName evidence="1">Uncharacterized protein</fullName>
    </submittedName>
</protein>
<dbReference type="AlphaFoldDB" id="A0A4S4LUT4"/>
<sequence>MIEMIPFTRFGSLSNSYMATADIANVQQMFFYYPEFSYTSLELAEELKGIMTLGELFTIAEVFSQPAFNYTGSILVVSGDKDFVVCGGNCYQSVNGSANLLEPARMLFPAASKFSTYIPARVGHAINAHFGAPDTYRVIEEWIGS</sequence>
<gene>
    <name evidence="1" type="ORF">EW146_g4350</name>
</gene>
<evidence type="ECO:0000313" key="1">
    <source>
        <dbReference type="EMBL" id="THH16274.1"/>
    </source>
</evidence>
<dbReference type="OrthoDB" id="1743579at2759"/>
<dbReference type="EMBL" id="SGPL01000166">
    <property type="protein sequence ID" value="THH16274.1"/>
    <property type="molecule type" value="Genomic_DNA"/>
</dbReference>
<keyword evidence="2" id="KW-1185">Reference proteome</keyword>
<accession>A0A4S4LUT4</accession>
<dbReference type="Proteomes" id="UP000310158">
    <property type="component" value="Unassembled WGS sequence"/>
</dbReference>
<organism evidence="1 2">
    <name type="scientific">Bondarzewia mesenterica</name>
    <dbReference type="NCBI Taxonomy" id="1095465"/>
    <lineage>
        <taxon>Eukaryota</taxon>
        <taxon>Fungi</taxon>
        <taxon>Dikarya</taxon>
        <taxon>Basidiomycota</taxon>
        <taxon>Agaricomycotina</taxon>
        <taxon>Agaricomycetes</taxon>
        <taxon>Russulales</taxon>
        <taxon>Bondarzewiaceae</taxon>
        <taxon>Bondarzewia</taxon>
    </lineage>
</organism>
<name>A0A4S4LUT4_9AGAM</name>
<evidence type="ECO:0000313" key="2">
    <source>
        <dbReference type="Proteomes" id="UP000310158"/>
    </source>
</evidence>
<proteinExistence type="predicted"/>
<comment type="caution">
    <text evidence="1">The sequence shown here is derived from an EMBL/GenBank/DDBJ whole genome shotgun (WGS) entry which is preliminary data.</text>
</comment>